<comment type="similarity">
    <text evidence="7">Belongs to the binding-protein-dependent transport system permease family.</text>
</comment>
<evidence type="ECO:0000256" key="1">
    <source>
        <dbReference type="ARBA" id="ARBA00004651"/>
    </source>
</evidence>
<evidence type="ECO:0000313" key="9">
    <source>
        <dbReference type="EMBL" id="GCE07630.1"/>
    </source>
</evidence>
<dbReference type="InterPro" id="IPR000515">
    <property type="entry name" value="MetI-like"/>
</dbReference>
<evidence type="ECO:0000256" key="3">
    <source>
        <dbReference type="ARBA" id="ARBA00022475"/>
    </source>
</evidence>
<evidence type="ECO:0000256" key="5">
    <source>
        <dbReference type="ARBA" id="ARBA00022989"/>
    </source>
</evidence>
<proteinExistence type="inferred from homology"/>
<feature type="domain" description="ABC transmembrane type-1" evidence="8">
    <location>
        <begin position="93"/>
        <end position="309"/>
    </location>
</feature>
<organism evidence="9 10">
    <name type="scientific">Dictyobacter aurantiacus</name>
    <dbReference type="NCBI Taxonomy" id="1936993"/>
    <lineage>
        <taxon>Bacteria</taxon>
        <taxon>Bacillati</taxon>
        <taxon>Chloroflexota</taxon>
        <taxon>Ktedonobacteria</taxon>
        <taxon>Ktedonobacterales</taxon>
        <taxon>Dictyobacteraceae</taxon>
        <taxon>Dictyobacter</taxon>
    </lineage>
</organism>
<dbReference type="GO" id="GO:0055085">
    <property type="term" value="P:transmembrane transport"/>
    <property type="evidence" value="ECO:0007669"/>
    <property type="project" value="InterPro"/>
</dbReference>
<evidence type="ECO:0000313" key="10">
    <source>
        <dbReference type="Proteomes" id="UP000287224"/>
    </source>
</evidence>
<dbReference type="PROSITE" id="PS50928">
    <property type="entry name" value="ABC_TM1"/>
    <property type="match status" value="1"/>
</dbReference>
<dbReference type="Proteomes" id="UP000287224">
    <property type="component" value="Unassembled WGS sequence"/>
</dbReference>
<reference evidence="10" key="1">
    <citation type="submission" date="2018-12" db="EMBL/GenBank/DDBJ databases">
        <title>Tengunoibacter tsumagoiensis gen. nov., sp. nov., Dictyobacter kobayashii sp. nov., D. alpinus sp. nov., and D. joshuensis sp. nov. and description of Dictyobacteraceae fam. nov. within the order Ktedonobacterales isolated from Tengu-no-mugimeshi.</title>
        <authorList>
            <person name="Wang C.M."/>
            <person name="Zheng Y."/>
            <person name="Sakai Y."/>
            <person name="Toyoda A."/>
            <person name="Minakuchi Y."/>
            <person name="Abe K."/>
            <person name="Yokota A."/>
            <person name="Yabe S."/>
        </authorList>
    </citation>
    <scope>NUCLEOTIDE SEQUENCE [LARGE SCALE GENOMIC DNA]</scope>
    <source>
        <strain evidence="10">S-27</strain>
    </source>
</reference>
<feature type="transmembrane region" description="Helical" evidence="7">
    <location>
        <begin position="288"/>
        <end position="310"/>
    </location>
</feature>
<gene>
    <name evidence="9" type="ORF">KDAU_49590</name>
</gene>
<dbReference type="PANTHER" id="PTHR30193:SF37">
    <property type="entry name" value="INNER MEMBRANE ABC TRANSPORTER PERMEASE PROTEIN YCJO"/>
    <property type="match status" value="1"/>
</dbReference>
<evidence type="ECO:0000256" key="4">
    <source>
        <dbReference type="ARBA" id="ARBA00022692"/>
    </source>
</evidence>
<keyword evidence="6 7" id="KW-0472">Membrane</keyword>
<dbReference type="RefSeq" id="WP_126599043.1">
    <property type="nucleotide sequence ID" value="NZ_BIFQ01000001.1"/>
</dbReference>
<feature type="transmembrane region" description="Helical" evidence="7">
    <location>
        <begin position="182"/>
        <end position="205"/>
    </location>
</feature>
<dbReference type="AlphaFoldDB" id="A0A401ZLE2"/>
<dbReference type="InterPro" id="IPR035906">
    <property type="entry name" value="MetI-like_sf"/>
</dbReference>
<dbReference type="PANTHER" id="PTHR30193">
    <property type="entry name" value="ABC TRANSPORTER PERMEASE PROTEIN"/>
    <property type="match status" value="1"/>
</dbReference>
<dbReference type="Gene3D" id="1.10.3720.10">
    <property type="entry name" value="MetI-like"/>
    <property type="match status" value="1"/>
</dbReference>
<comment type="caution">
    <text evidence="9">The sequence shown here is derived from an EMBL/GenBank/DDBJ whole genome shotgun (WGS) entry which is preliminary data.</text>
</comment>
<feature type="transmembrane region" description="Helical" evidence="7">
    <location>
        <begin position="128"/>
        <end position="149"/>
    </location>
</feature>
<feature type="transmembrane region" description="Helical" evidence="7">
    <location>
        <begin position="96"/>
        <end position="119"/>
    </location>
</feature>
<dbReference type="CDD" id="cd06261">
    <property type="entry name" value="TM_PBP2"/>
    <property type="match status" value="1"/>
</dbReference>
<evidence type="ECO:0000256" key="6">
    <source>
        <dbReference type="ARBA" id="ARBA00023136"/>
    </source>
</evidence>
<feature type="transmembrane region" description="Helical" evidence="7">
    <location>
        <begin position="36"/>
        <end position="55"/>
    </location>
</feature>
<keyword evidence="3" id="KW-1003">Cell membrane</keyword>
<dbReference type="InterPro" id="IPR051393">
    <property type="entry name" value="ABC_transporter_permease"/>
</dbReference>
<evidence type="ECO:0000256" key="2">
    <source>
        <dbReference type="ARBA" id="ARBA00022448"/>
    </source>
</evidence>
<keyword evidence="4 7" id="KW-0812">Transmembrane</keyword>
<dbReference type="OrthoDB" id="145927at2"/>
<comment type="subcellular location">
    <subcellularLocation>
        <location evidence="1 7">Cell membrane</location>
        <topology evidence="1 7">Multi-pass membrane protein</topology>
    </subcellularLocation>
</comment>
<keyword evidence="10" id="KW-1185">Reference proteome</keyword>
<keyword evidence="2 7" id="KW-0813">Transport</keyword>
<sequence length="320" mass="35920">MQTISRPERVDVHEGGPARNGRWVGRLVRVGRLWKFYVPLLPLFAVLGLFSYYPALSGLYHAFFDWRPGFDSPFVGMKNFAALLSDGVFVHSFTNIIQFFIFGVTLAWVVPLFAAELVLAHSSKRWQFIFRTLLIIPIAFPMVVVFYLWGFMYEPNIGMINTMLHGLGWSSLERNWLGDPNIALYSLMFLGFPWIASTPFLLFLAGLQSIPGEVFDAASIDGASWLTRIIRIDIPLISGQFRLLFVLAIINYVQFAIPMALLTNGGPAYSTMTPALYMVNQAFYDGNWGYAAALSSVLFIITALFSVVSLRTRKQAVTAA</sequence>
<evidence type="ECO:0000259" key="8">
    <source>
        <dbReference type="PROSITE" id="PS50928"/>
    </source>
</evidence>
<dbReference type="EMBL" id="BIFQ01000001">
    <property type="protein sequence ID" value="GCE07630.1"/>
    <property type="molecule type" value="Genomic_DNA"/>
</dbReference>
<feature type="transmembrane region" description="Helical" evidence="7">
    <location>
        <begin position="241"/>
        <end position="262"/>
    </location>
</feature>
<evidence type="ECO:0000256" key="7">
    <source>
        <dbReference type="RuleBase" id="RU363032"/>
    </source>
</evidence>
<dbReference type="GO" id="GO:0005886">
    <property type="term" value="C:plasma membrane"/>
    <property type="evidence" value="ECO:0007669"/>
    <property type="project" value="UniProtKB-SubCell"/>
</dbReference>
<name>A0A401ZLE2_9CHLR</name>
<accession>A0A401ZLE2</accession>
<dbReference type="SUPFAM" id="SSF161098">
    <property type="entry name" value="MetI-like"/>
    <property type="match status" value="1"/>
</dbReference>
<keyword evidence="5 7" id="KW-1133">Transmembrane helix</keyword>
<protein>
    <submittedName>
        <fullName evidence="9">ABC transporter permease</fullName>
    </submittedName>
</protein>
<dbReference type="Pfam" id="PF00528">
    <property type="entry name" value="BPD_transp_1"/>
    <property type="match status" value="1"/>
</dbReference>